<organism evidence="1 2">
    <name type="scientific">Saccharomonospora cyanea NA-134</name>
    <dbReference type="NCBI Taxonomy" id="882082"/>
    <lineage>
        <taxon>Bacteria</taxon>
        <taxon>Bacillati</taxon>
        <taxon>Actinomycetota</taxon>
        <taxon>Actinomycetes</taxon>
        <taxon>Pseudonocardiales</taxon>
        <taxon>Pseudonocardiaceae</taxon>
        <taxon>Saccharomonospora</taxon>
    </lineage>
</organism>
<keyword evidence="2" id="KW-1185">Reference proteome</keyword>
<dbReference type="RefSeq" id="WP_005458474.1">
    <property type="nucleotide sequence ID" value="NZ_CM001440.1"/>
</dbReference>
<sequence>MDLNALSDELGGYEVEVMAACEVLEQAGVGFRVSGFGLDDWRLDVEYDCSIFMENLPDLLDALARKEEHVFFFASQGVEVVLAFVPVDESVVINCSSLVARAPSPVVETTARADLVSMLERFAVDFGVALTRVSPPLASEEPFRSWAEGRLGSDL</sequence>
<evidence type="ECO:0000313" key="1">
    <source>
        <dbReference type="EMBL" id="EHR62591.1"/>
    </source>
</evidence>
<dbReference type="STRING" id="882082.SaccyDRAFT_3764"/>
<dbReference type="AlphaFoldDB" id="H5XFG8"/>
<proteinExistence type="predicted"/>
<protein>
    <submittedName>
        <fullName evidence="1">Uncharacterized protein</fullName>
    </submittedName>
</protein>
<name>H5XFG8_9PSEU</name>
<gene>
    <name evidence="1" type="ORF">SaccyDRAFT_3764</name>
</gene>
<reference evidence="1 2" key="1">
    <citation type="submission" date="2011-11" db="EMBL/GenBank/DDBJ databases">
        <title>The Noncontiguous Finished sequence of Saccharomonospora cyanea NA-134.</title>
        <authorList>
            <consortium name="US DOE Joint Genome Institute"/>
            <person name="Lucas S."/>
            <person name="Han J."/>
            <person name="Lapidus A."/>
            <person name="Cheng J.-F."/>
            <person name="Goodwin L."/>
            <person name="Pitluck S."/>
            <person name="Peters L."/>
            <person name="Ovchinnikova G."/>
            <person name="Lu M."/>
            <person name="Detter J.C."/>
            <person name="Han C."/>
            <person name="Tapia R."/>
            <person name="Land M."/>
            <person name="Hauser L."/>
            <person name="Kyrpides N."/>
            <person name="Ivanova N."/>
            <person name="Pagani I."/>
            <person name="Brambilla E.-M."/>
            <person name="Klenk H.-P."/>
            <person name="Woyke T."/>
        </authorList>
    </citation>
    <scope>NUCLEOTIDE SEQUENCE [LARGE SCALE GENOMIC DNA]</scope>
    <source>
        <strain evidence="1 2">NA-134</strain>
    </source>
</reference>
<dbReference type="OrthoDB" id="3436396at2"/>
<dbReference type="EMBL" id="CM001440">
    <property type="protein sequence ID" value="EHR62591.1"/>
    <property type="molecule type" value="Genomic_DNA"/>
</dbReference>
<dbReference type="eggNOG" id="ENOG5034BUJ">
    <property type="taxonomic scope" value="Bacteria"/>
</dbReference>
<accession>H5XFG8</accession>
<evidence type="ECO:0000313" key="2">
    <source>
        <dbReference type="Proteomes" id="UP000002791"/>
    </source>
</evidence>
<dbReference type="HOGENOM" id="CLU_1694225_0_0_11"/>
<dbReference type="Proteomes" id="UP000002791">
    <property type="component" value="Chromosome"/>
</dbReference>